<protein>
    <submittedName>
        <fullName evidence="1">Uncharacterized protein</fullName>
    </submittedName>
</protein>
<keyword evidence="2" id="KW-1185">Reference proteome</keyword>
<proteinExistence type="predicted"/>
<comment type="caution">
    <text evidence="1">The sequence shown here is derived from an EMBL/GenBank/DDBJ whole genome shotgun (WGS) entry which is preliminary data.</text>
</comment>
<sequence length="111" mass="13050">MKITYKTTGFLLDAEYTADLLNLLRGYANRFPQLDFLHLEVRELPYPLIGRDLIEPFEFIKEEKKLVVRLTAHKYYDQKGKETGKPGVGSVFEKIRFMLNKAIEMFEAEEM</sequence>
<name>A0ABP8MYQ0_9BACT</name>
<organism evidence="1 2">
    <name type="scientific">Rurimicrobium arvi</name>
    <dbReference type="NCBI Taxonomy" id="2049916"/>
    <lineage>
        <taxon>Bacteria</taxon>
        <taxon>Pseudomonadati</taxon>
        <taxon>Bacteroidota</taxon>
        <taxon>Chitinophagia</taxon>
        <taxon>Chitinophagales</taxon>
        <taxon>Chitinophagaceae</taxon>
        <taxon>Rurimicrobium</taxon>
    </lineage>
</organism>
<dbReference type="EMBL" id="BAABEZ010000022">
    <property type="protein sequence ID" value="GAA4456940.1"/>
    <property type="molecule type" value="Genomic_DNA"/>
</dbReference>
<evidence type="ECO:0000313" key="2">
    <source>
        <dbReference type="Proteomes" id="UP001501410"/>
    </source>
</evidence>
<dbReference type="Proteomes" id="UP001501410">
    <property type="component" value="Unassembled WGS sequence"/>
</dbReference>
<evidence type="ECO:0000313" key="1">
    <source>
        <dbReference type="EMBL" id="GAA4456940.1"/>
    </source>
</evidence>
<dbReference type="RefSeq" id="WP_344827134.1">
    <property type="nucleotide sequence ID" value="NZ_BAABEZ010000022.1"/>
</dbReference>
<accession>A0ABP8MYQ0</accession>
<gene>
    <name evidence="1" type="ORF">GCM10023092_23010</name>
</gene>
<reference evidence="2" key="1">
    <citation type="journal article" date="2019" name="Int. J. Syst. Evol. Microbiol.">
        <title>The Global Catalogue of Microorganisms (GCM) 10K type strain sequencing project: providing services to taxonomists for standard genome sequencing and annotation.</title>
        <authorList>
            <consortium name="The Broad Institute Genomics Platform"/>
            <consortium name="The Broad Institute Genome Sequencing Center for Infectious Disease"/>
            <person name="Wu L."/>
            <person name="Ma J."/>
        </authorList>
    </citation>
    <scope>NUCLEOTIDE SEQUENCE [LARGE SCALE GENOMIC DNA]</scope>
    <source>
        <strain evidence="2">JCM 31921</strain>
    </source>
</reference>